<keyword evidence="2" id="KW-0547">Nucleotide-binding</keyword>
<dbReference type="SMART" id="SM00382">
    <property type="entry name" value="AAA"/>
    <property type="match status" value="1"/>
</dbReference>
<dbReference type="AlphaFoldDB" id="A0AAJ1X2V7"/>
<dbReference type="PANTHER" id="PTHR42781:SF4">
    <property type="entry name" value="SPERMIDINE_PUTRESCINE IMPORT ATP-BINDING PROTEIN POTA"/>
    <property type="match status" value="1"/>
</dbReference>
<dbReference type="GO" id="GO:0015418">
    <property type="term" value="F:ABC-type quaternary ammonium compound transporting activity"/>
    <property type="evidence" value="ECO:0007669"/>
    <property type="project" value="UniProtKB-EC"/>
</dbReference>
<dbReference type="EC" id="7.6.2.9" evidence="4"/>
<dbReference type="PROSITE" id="PS00211">
    <property type="entry name" value="ABC_TRANSPORTER_1"/>
    <property type="match status" value="1"/>
</dbReference>
<evidence type="ECO:0000256" key="2">
    <source>
        <dbReference type="ARBA" id="ARBA00022741"/>
    </source>
</evidence>
<evidence type="ECO:0000259" key="5">
    <source>
        <dbReference type="PROSITE" id="PS50893"/>
    </source>
</evidence>
<feature type="domain" description="ABC transporter" evidence="5">
    <location>
        <begin position="4"/>
        <end position="234"/>
    </location>
</feature>
<dbReference type="SUPFAM" id="SSF50331">
    <property type="entry name" value="MOP-like"/>
    <property type="match status" value="1"/>
</dbReference>
<dbReference type="InterPro" id="IPR027417">
    <property type="entry name" value="P-loop_NTPase"/>
</dbReference>
<gene>
    <name evidence="6" type="ORF">QE405_002993</name>
</gene>
<dbReference type="SUPFAM" id="SSF52540">
    <property type="entry name" value="P-loop containing nucleoside triphosphate hydrolases"/>
    <property type="match status" value="1"/>
</dbReference>
<keyword evidence="3" id="KW-0067">ATP-binding</keyword>
<name>A0AAJ1X2V7_9ACTN</name>
<dbReference type="Proteomes" id="UP001239215">
    <property type="component" value="Unassembled WGS sequence"/>
</dbReference>
<dbReference type="PROSITE" id="PS50893">
    <property type="entry name" value="ABC_TRANSPORTER_2"/>
    <property type="match status" value="1"/>
</dbReference>
<dbReference type="GO" id="GO:0005524">
    <property type="term" value="F:ATP binding"/>
    <property type="evidence" value="ECO:0007669"/>
    <property type="project" value="UniProtKB-KW"/>
</dbReference>
<evidence type="ECO:0000313" key="7">
    <source>
        <dbReference type="Proteomes" id="UP001239215"/>
    </source>
</evidence>
<dbReference type="RefSeq" id="WP_307202206.1">
    <property type="nucleotide sequence ID" value="NZ_JAUTAN010000001.1"/>
</dbReference>
<protein>
    <recommendedName>
        <fullName evidence="4">ABC-type quaternary amine transporter</fullName>
        <ecNumber evidence="4">7.6.2.9</ecNumber>
    </recommendedName>
</protein>
<dbReference type="PANTHER" id="PTHR42781">
    <property type="entry name" value="SPERMIDINE/PUTRESCINE IMPORT ATP-BINDING PROTEIN POTA"/>
    <property type="match status" value="1"/>
</dbReference>
<proteinExistence type="predicted"/>
<organism evidence="6 7">
    <name type="scientific">Nocardioides zeae</name>
    <dbReference type="NCBI Taxonomy" id="1457234"/>
    <lineage>
        <taxon>Bacteria</taxon>
        <taxon>Bacillati</taxon>
        <taxon>Actinomycetota</taxon>
        <taxon>Actinomycetes</taxon>
        <taxon>Propionibacteriales</taxon>
        <taxon>Nocardioidaceae</taxon>
        <taxon>Nocardioides</taxon>
    </lineage>
</organism>
<sequence>MSELVASKICLKYKDNPVLRDFDLSLASGEFVTLLGASGSGKTSMLRIIGGYVNATSGTITVEGRDITTLQPQRRNIGTVFQQYALFPHMTVADNVAFGLRTRRVSRSETTQRVMAMLEMVDLTRLADRYPAQLSGGQQQRVALARSIVINPSVLLMDEPMGALDVSLRVRLQQELKRIQTSLGITTLYVTHDQSEAFAMSDRIVVVHEGRPVDAGKPQDLFFNPRTEVTARLLGHVNLLDIEAVSTGDGRSTVLLAGTGDAVTVAGAGDVADPTHLLLRAGAASIASDAGPAALKGTVVGRTFADGIPLTSVKIGRGTVHLEDRQLATEVGDVVGIDIDPERVLVLGTDAPR</sequence>
<dbReference type="FunFam" id="3.40.50.300:FF:000425">
    <property type="entry name" value="Probable ABC transporter, ATP-binding subunit"/>
    <property type="match status" value="1"/>
</dbReference>
<reference evidence="6" key="1">
    <citation type="submission" date="2023-07" db="EMBL/GenBank/DDBJ databases">
        <title>Functional and genomic diversity of the sorghum phyllosphere microbiome.</title>
        <authorList>
            <person name="Shade A."/>
        </authorList>
    </citation>
    <scope>NUCLEOTIDE SEQUENCE</scope>
    <source>
        <strain evidence="6">SORGH_AS_1067</strain>
    </source>
</reference>
<accession>A0AAJ1X2V7</accession>
<dbReference type="InterPro" id="IPR017871">
    <property type="entry name" value="ABC_transporter-like_CS"/>
</dbReference>
<dbReference type="InterPro" id="IPR003439">
    <property type="entry name" value="ABC_transporter-like_ATP-bd"/>
</dbReference>
<dbReference type="Gene3D" id="3.40.50.300">
    <property type="entry name" value="P-loop containing nucleotide triphosphate hydrolases"/>
    <property type="match status" value="1"/>
</dbReference>
<keyword evidence="1" id="KW-0813">Transport</keyword>
<dbReference type="InterPro" id="IPR008995">
    <property type="entry name" value="Mo/tungstate-bd_C_term_dom"/>
</dbReference>
<dbReference type="Pfam" id="PF00005">
    <property type="entry name" value="ABC_tran"/>
    <property type="match status" value="1"/>
</dbReference>
<evidence type="ECO:0000313" key="6">
    <source>
        <dbReference type="EMBL" id="MDQ1105709.1"/>
    </source>
</evidence>
<dbReference type="GO" id="GO:0016887">
    <property type="term" value="F:ATP hydrolysis activity"/>
    <property type="evidence" value="ECO:0007669"/>
    <property type="project" value="InterPro"/>
</dbReference>
<comment type="caution">
    <text evidence="6">The sequence shown here is derived from an EMBL/GenBank/DDBJ whole genome shotgun (WGS) entry which is preliminary data.</text>
</comment>
<dbReference type="InterPro" id="IPR003593">
    <property type="entry name" value="AAA+_ATPase"/>
</dbReference>
<dbReference type="InterPro" id="IPR050093">
    <property type="entry name" value="ABC_SmlMolc_Importer"/>
</dbReference>
<evidence type="ECO:0000256" key="1">
    <source>
        <dbReference type="ARBA" id="ARBA00022448"/>
    </source>
</evidence>
<evidence type="ECO:0000256" key="4">
    <source>
        <dbReference type="ARBA" id="ARBA00066388"/>
    </source>
</evidence>
<dbReference type="EMBL" id="JAUTAN010000001">
    <property type="protein sequence ID" value="MDQ1105709.1"/>
    <property type="molecule type" value="Genomic_DNA"/>
</dbReference>
<evidence type="ECO:0000256" key="3">
    <source>
        <dbReference type="ARBA" id="ARBA00022840"/>
    </source>
</evidence>